<feature type="domain" description="SCAN box" evidence="3">
    <location>
        <begin position="46"/>
        <end position="128"/>
    </location>
</feature>
<evidence type="ECO:0000256" key="1">
    <source>
        <dbReference type="ARBA" id="ARBA00023242"/>
    </source>
</evidence>
<accession>B3KR99</accession>
<dbReference type="InterPro" id="IPR038269">
    <property type="entry name" value="SCAN_sf"/>
</dbReference>
<evidence type="ECO:0000259" key="3">
    <source>
        <dbReference type="PROSITE" id="PS50804"/>
    </source>
</evidence>
<dbReference type="FunFam" id="1.10.4020.10:FF:000001">
    <property type="entry name" value="zinc finger protein 263 isoform X1"/>
    <property type="match status" value="1"/>
</dbReference>
<evidence type="ECO:0000313" key="4">
    <source>
        <dbReference type="EMBL" id="BAG52311.1"/>
    </source>
</evidence>
<dbReference type="CDD" id="cd07936">
    <property type="entry name" value="SCAN"/>
    <property type="match status" value="1"/>
</dbReference>
<proteinExistence type="evidence at transcript level"/>
<dbReference type="ProteomicsDB" id="3589"/>
<dbReference type="SMART" id="SM00431">
    <property type="entry name" value="SCAN"/>
    <property type="match status" value="1"/>
</dbReference>
<name>B3KR99_HUMAN</name>
<dbReference type="PANTHER" id="PTHR45935">
    <property type="entry name" value="PROTEIN ZBED8-RELATED"/>
    <property type="match status" value="1"/>
</dbReference>
<dbReference type="PROSITE" id="PS50804">
    <property type="entry name" value="SCAN_BOX"/>
    <property type="match status" value="1"/>
</dbReference>
<dbReference type="PANTHER" id="PTHR45935:SF29">
    <property type="entry name" value="SCAN BOX DOMAIN-CONTAINING PROTEIN"/>
    <property type="match status" value="1"/>
</dbReference>
<dbReference type="Gene3D" id="1.10.4020.10">
    <property type="entry name" value="DNA breaking-rejoining enzymes"/>
    <property type="match status" value="1"/>
</dbReference>
<dbReference type="EMBL" id="AK091225">
    <property type="protein sequence ID" value="BAG52311.1"/>
    <property type="molecule type" value="mRNA"/>
</dbReference>
<comment type="subcellular location">
    <subcellularLocation>
        <location evidence="2">Nucleus</location>
    </subcellularLocation>
</comment>
<organism evidence="4">
    <name type="scientific">Homo sapiens</name>
    <name type="common">Human</name>
    <dbReference type="NCBI Taxonomy" id="9606"/>
    <lineage>
        <taxon>Eukaryota</taxon>
        <taxon>Metazoa</taxon>
        <taxon>Chordata</taxon>
        <taxon>Craniata</taxon>
        <taxon>Vertebrata</taxon>
        <taxon>Euteleostomi</taxon>
        <taxon>Mammalia</taxon>
        <taxon>Eutheria</taxon>
        <taxon>Euarchontoglires</taxon>
        <taxon>Primates</taxon>
        <taxon>Haplorrhini</taxon>
        <taxon>Catarrhini</taxon>
        <taxon>Hominidae</taxon>
        <taxon>Homo</taxon>
    </lineage>
</organism>
<dbReference type="SUPFAM" id="SSF47353">
    <property type="entry name" value="Retrovirus capsid dimerization domain-like"/>
    <property type="match status" value="1"/>
</dbReference>
<protein>
    <submittedName>
        <fullName evidence="4">cDNA FLJ33906 fis, clone CTONG2008466, highly similar to Zinc finger protein 306</fullName>
    </submittedName>
</protein>
<reference evidence="4" key="1">
    <citation type="journal article" date="2004" name="Nat. Genet.">
        <title>Complete sequencing and characterization of 21,243 full-length human cDNAs.</title>
        <authorList>
            <person name="Ota T."/>
            <person name="Suzuki Y."/>
            <person name="Nishikawa T."/>
            <person name="Otsuki T."/>
            <person name="Sugiyama T."/>
            <person name="Irie R."/>
            <person name="Wakamatsu A."/>
            <person name="Hayashi K."/>
            <person name="Sato H."/>
            <person name="Nagai K."/>
            <person name="Kimura K."/>
            <person name="Makita H."/>
            <person name="Sekine M."/>
            <person name="Obayashi M."/>
            <person name="Nishi T."/>
            <person name="Shibahara T."/>
            <person name="Tanaka T."/>
            <person name="Ishii S."/>
            <person name="Yamamoto J."/>
            <person name="Saito K."/>
            <person name="Kawai Y."/>
            <person name="Isono Y."/>
            <person name="Nakamura Y."/>
            <person name="Nagahari K."/>
            <person name="Murakami K."/>
            <person name="Yasuda T."/>
            <person name="Iwayanagi T."/>
            <person name="Wagatsuma M."/>
            <person name="Shiratori A."/>
            <person name="Sudo H."/>
            <person name="Hosoiri T."/>
            <person name="Kaku Y."/>
            <person name="Kodaira H."/>
            <person name="Kondo H."/>
            <person name="Sugawara M."/>
            <person name="Takahashi M."/>
            <person name="Kanda K."/>
            <person name="Yokoi T."/>
            <person name="Furuya T."/>
            <person name="Kikkawa E."/>
            <person name="Omura Y."/>
            <person name="Abe K."/>
            <person name="Kamihara K."/>
            <person name="Katsuta N."/>
            <person name="Sato K."/>
            <person name="Tanikawa M."/>
            <person name="Yamazaki M."/>
            <person name="Ninomiya K."/>
            <person name="Ishibashi T."/>
            <person name="Yamashita H."/>
            <person name="Murakawa K."/>
            <person name="Fujimori K."/>
            <person name="Tanai H."/>
            <person name="Kimata M."/>
            <person name="Watanabe M."/>
            <person name="Hiraoka S."/>
            <person name="Chiba Y."/>
            <person name="Ishida S."/>
            <person name="Ono Y."/>
            <person name="Takiguchi S."/>
            <person name="Watanabe S."/>
            <person name="Yosida M."/>
            <person name="Hotuta T."/>
            <person name="Kusano J."/>
            <person name="Kanehori K."/>
            <person name="Takahashi-Fujii A."/>
            <person name="Hara H."/>
            <person name="Tanase T."/>
            <person name="Nomura Y."/>
            <person name="Togiya S."/>
            <person name="Komai F."/>
            <person name="Hara R."/>
            <person name="Takeuchi K."/>
            <person name="Arita M."/>
            <person name="Imose N."/>
            <person name="Musashino K."/>
            <person name="Yuuki H."/>
            <person name="Oshima A."/>
            <person name="Sasaki N."/>
            <person name="Aotsuka S."/>
            <person name="Yoshikawa Y."/>
            <person name="Matsunawa H."/>
            <person name="Ichihara T."/>
            <person name="Shiohata N."/>
            <person name="Sano S."/>
            <person name="Moriya S."/>
            <person name="Momiyama H."/>
            <person name="Satoh N."/>
            <person name="Takami S."/>
            <person name="Terashima Y."/>
            <person name="Suzuki O."/>
            <person name="Nakagawa S."/>
            <person name="Senoh A."/>
            <person name="Mizoguchi H."/>
            <person name="Goto Y."/>
            <person name="Shimizu F."/>
            <person name="Wakebe H."/>
            <person name="Hishigaki H."/>
            <person name="Watanabe T."/>
            <person name="Sugiyama A."/>
            <person name="Takemoto M."/>
            <person name="Kawakami B."/>
            <person name="Yamazaki M."/>
            <person name="Watanabe K."/>
            <person name="Kumagai A."/>
            <person name="Itakura S."/>
            <person name="Fukuzumi Y."/>
            <person name="Fujimori Y."/>
            <person name="Komiyama M."/>
            <person name="Tashiro H."/>
            <person name="Tanigami A."/>
            <person name="Fujiwara T."/>
            <person name="Ono T."/>
            <person name="Yamada K."/>
            <person name="Fujii Y."/>
            <person name="Ozaki K."/>
            <person name="Hirao M."/>
            <person name="Ohmori Y."/>
            <person name="Kawabata A."/>
            <person name="Hikiji T."/>
            <person name="Kobatake N."/>
            <person name="Inagaki H."/>
            <person name="Ikema Y."/>
            <person name="Okamoto S."/>
            <person name="Okitani R."/>
            <person name="Kawakami T."/>
            <person name="Noguchi S."/>
            <person name="Itoh T."/>
            <person name="Shigeta K."/>
            <person name="Senba T."/>
            <person name="Matsumura K."/>
            <person name="Nakajima Y."/>
            <person name="Mizuno T."/>
            <person name="Morinaga M."/>
            <person name="Sasaki M."/>
            <person name="Togashi T."/>
            <person name="Oyama M."/>
            <person name="Hata H."/>
            <person name="Watanabe M."/>
            <person name="Komatsu T."/>
            <person name="Mizushima-Sugano J."/>
            <person name="Satoh T."/>
            <person name="Shirai Y."/>
            <person name="Takahashi Y."/>
            <person name="Nakagawa K."/>
            <person name="Okumura K."/>
            <person name="Nagase T."/>
            <person name="Nomura N."/>
            <person name="Kikuchi H."/>
            <person name="Masuho Y."/>
            <person name="Yamashita R."/>
            <person name="Nakai K."/>
            <person name="Yada T."/>
            <person name="Nakamura Y."/>
            <person name="Ohara O."/>
            <person name="Isogai T."/>
            <person name="Sugano S."/>
        </authorList>
    </citation>
    <scope>NUCLEOTIDE SEQUENCE</scope>
    <source>
        <tissue evidence="4">Tongue</tissue>
    </source>
</reference>
<dbReference type="InterPro" id="IPR003309">
    <property type="entry name" value="SCAN_dom"/>
</dbReference>
<keyword evidence="1 2" id="KW-0539">Nucleus</keyword>
<dbReference type="AlphaFoldDB" id="B3KR99"/>
<dbReference type="Pfam" id="PF02023">
    <property type="entry name" value="SCAN"/>
    <property type="match status" value="1"/>
</dbReference>
<sequence>MARELSESTALDAQSTEDQMELLVIKVEEEEAGFPSSPDLGSEGSRERFRGFRYPEAAGPREALSRLRELCRQWLQPEMHSKEQILELLVLEQFLTILPGNLQSWVREQHPESGEEVVVLLEYLERQLDEPAPQVERTGLVSERCGLFPPEIPDQSEGHSFNIQEFFISFLYREPPWQ</sequence>
<dbReference type="InterPro" id="IPR050916">
    <property type="entry name" value="SCAN-C2H2_zinc_finger"/>
</dbReference>
<dbReference type="PeptideAtlas" id="B3KR99"/>
<dbReference type="GO" id="GO:0005634">
    <property type="term" value="C:nucleus"/>
    <property type="evidence" value="ECO:0007669"/>
    <property type="project" value="UniProtKB-SubCell"/>
</dbReference>
<evidence type="ECO:0000256" key="2">
    <source>
        <dbReference type="PROSITE-ProRule" id="PRU00187"/>
    </source>
</evidence>